<sequence length="195" mass="20880">MNSARRFGVSRCRQSDTRRNRRMGWPRPGGMRRLPTLLGAGVMLFALTACGEGRSDVGFGAQPPPPPSEQQRSRIAPDDGAAGPPGRKPKGTEVPAEQVDASALPEGYPSELWTRNSGRKLVAIGQEGGCGSVRAQVTGQSAERVELVLVEENPNPSGPCTMDLRYPPVVAPIDEPLGDRTVVLTEREVDVPSDQ</sequence>
<organism evidence="2 3">
    <name type="scientific">Actinopolyspora righensis</name>
    <dbReference type="NCBI Taxonomy" id="995060"/>
    <lineage>
        <taxon>Bacteria</taxon>
        <taxon>Bacillati</taxon>
        <taxon>Actinomycetota</taxon>
        <taxon>Actinomycetes</taxon>
        <taxon>Actinopolysporales</taxon>
        <taxon>Actinopolysporaceae</taxon>
        <taxon>Actinopolyspora</taxon>
        <taxon>Actinopolyspora alba group</taxon>
    </lineage>
</organism>
<name>A0A1I7AUM6_9ACTN</name>
<proteinExistence type="predicted"/>
<protein>
    <submittedName>
        <fullName evidence="2">Uncharacterized protein</fullName>
    </submittedName>
</protein>
<feature type="region of interest" description="Disordered" evidence="1">
    <location>
        <begin position="56"/>
        <end position="111"/>
    </location>
</feature>
<accession>A0A1I7AUM6</accession>
<dbReference type="Proteomes" id="UP000199165">
    <property type="component" value="Unassembled WGS sequence"/>
</dbReference>
<dbReference type="EMBL" id="FPAT01000008">
    <property type="protein sequence ID" value="SFT78632.1"/>
    <property type="molecule type" value="Genomic_DNA"/>
</dbReference>
<reference evidence="3" key="1">
    <citation type="submission" date="2016-10" db="EMBL/GenBank/DDBJ databases">
        <authorList>
            <person name="Varghese N."/>
            <person name="Submissions S."/>
        </authorList>
    </citation>
    <scope>NUCLEOTIDE SEQUENCE [LARGE SCALE GENOMIC DNA]</scope>
    <source>
        <strain evidence="3">DSM 45501</strain>
    </source>
</reference>
<evidence type="ECO:0000256" key="1">
    <source>
        <dbReference type="SAM" id="MobiDB-lite"/>
    </source>
</evidence>
<evidence type="ECO:0000313" key="2">
    <source>
        <dbReference type="EMBL" id="SFT78632.1"/>
    </source>
</evidence>
<dbReference type="STRING" id="995060.SAMN04487904_108104"/>
<feature type="region of interest" description="Disordered" evidence="1">
    <location>
        <begin position="1"/>
        <end position="33"/>
    </location>
</feature>
<evidence type="ECO:0000313" key="3">
    <source>
        <dbReference type="Proteomes" id="UP000199165"/>
    </source>
</evidence>
<keyword evidence="3" id="KW-1185">Reference proteome</keyword>
<dbReference type="AlphaFoldDB" id="A0A1I7AUM6"/>
<gene>
    <name evidence="2" type="ORF">SAMN04487904_108104</name>
</gene>